<name>K0RSS7_THAOC</name>
<evidence type="ECO:0000259" key="2">
    <source>
        <dbReference type="Pfam" id="PF03028"/>
    </source>
</evidence>
<dbReference type="OrthoDB" id="10251809at2759"/>
<feature type="domain" description="Dynein heavy chain region D6 P-loop" evidence="2">
    <location>
        <begin position="25"/>
        <end position="69"/>
    </location>
</feature>
<protein>
    <recommendedName>
        <fullName evidence="2">Dynein heavy chain region D6 P-loop domain-containing protein</fullName>
    </recommendedName>
</protein>
<dbReference type="InterPro" id="IPR004273">
    <property type="entry name" value="Dynein_heavy_D6_P-loop"/>
</dbReference>
<dbReference type="Gene3D" id="3.40.50.300">
    <property type="entry name" value="P-loop containing nucleotide triphosphate hydrolases"/>
    <property type="match status" value="1"/>
</dbReference>
<comment type="caution">
    <text evidence="3">The sequence shown here is derived from an EMBL/GenBank/DDBJ whole genome shotgun (WGS) entry which is preliminary data.</text>
</comment>
<organism evidence="3 4">
    <name type="scientific">Thalassiosira oceanica</name>
    <name type="common">Marine diatom</name>
    <dbReference type="NCBI Taxonomy" id="159749"/>
    <lineage>
        <taxon>Eukaryota</taxon>
        <taxon>Sar</taxon>
        <taxon>Stramenopiles</taxon>
        <taxon>Ochrophyta</taxon>
        <taxon>Bacillariophyta</taxon>
        <taxon>Coscinodiscophyceae</taxon>
        <taxon>Thalassiosirophycidae</taxon>
        <taxon>Thalassiosirales</taxon>
        <taxon>Thalassiosiraceae</taxon>
        <taxon>Thalassiosira</taxon>
    </lineage>
</organism>
<evidence type="ECO:0000256" key="1">
    <source>
        <dbReference type="SAM" id="MobiDB-lite"/>
    </source>
</evidence>
<dbReference type="GO" id="GO:0030286">
    <property type="term" value="C:dynein complex"/>
    <property type="evidence" value="ECO:0007669"/>
    <property type="project" value="InterPro"/>
</dbReference>
<accession>K0RSS7</accession>
<proteinExistence type="predicted"/>
<feature type="region of interest" description="Disordered" evidence="1">
    <location>
        <begin position="73"/>
        <end position="121"/>
    </location>
</feature>
<feature type="non-terminal residue" evidence="3">
    <location>
        <position position="1"/>
    </location>
</feature>
<dbReference type="Pfam" id="PF03028">
    <property type="entry name" value="Dynein_heavy"/>
    <property type="match status" value="1"/>
</dbReference>
<dbReference type="Proteomes" id="UP000266841">
    <property type="component" value="Unassembled WGS sequence"/>
</dbReference>
<sequence>KTKAKWALRTCYRYLRTDHADSPPINSGVVNGTWVLLQNCKLGLGLMNEMESIINKLRGSIDPNFRLGIHHGFAASRLPPRPAPDVLKGDQRPSRRPSRWPSAKLHSRSDGRPRPSGAGRHRAVEAAPLCVVLSPQRCPGAEEVRAPGLVHPV</sequence>
<dbReference type="GO" id="GO:0007018">
    <property type="term" value="P:microtubule-based movement"/>
    <property type="evidence" value="ECO:0007669"/>
    <property type="project" value="InterPro"/>
</dbReference>
<gene>
    <name evidence="3" type="ORF">THAOC_24846</name>
</gene>
<dbReference type="EMBL" id="AGNL01034056">
    <property type="protein sequence ID" value="EJK55424.1"/>
    <property type="molecule type" value="Genomic_DNA"/>
</dbReference>
<dbReference type="AlphaFoldDB" id="K0RSS7"/>
<dbReference type="InterPro" id="IPR027417">
    <property type="entry name" value="P-loop_NTPase"/>
</dbReference>
<reference evidence="3 4" key="1">
    <citation type="journal article" date="2012" name="Genome Biol.">
        <title>Genome and low-iron response of an oceanic diatom adapted to chronic iron limitation.</title>
        <authorList>
            <person name="Lommer M."/>
            <person name="Specht M."/>
            <person name="Roy A.S."/>
            <person name="Kraemer L."/>
            <person name="Andreson R."/>
            <person name="Gutowska M.A."/>
            <person name="Wolf J."/>
            <person name="Bergner S.V."/>
            <person name="Schilhabel M.B."/>
            <person name="Klostermeier U.C."/>
            <person name="Beiko R.G."/>
            <person name="Rosenstiel P."/>
            <person name="Hippler M."/>
            <person name="Laroche J."/>
        </authorList>
    </citation>
    <scope>NUCLEOTIDE SEQUENCE [LARGE SCALE GENOMIC DNA]</scope>
    <source>
        <strain evidence="3 4">CCMP1005</strain>
    </source>
</reference>
<evidence type="ECO:0000313" key="3">
    <source>
        <dbReference type="EMBL" id="EJK55424.1"/>
    </source>
</evidence>
<evidence type="ECO:0000313" key="4">
    <source>
        <dbReference type="Proteomes" id="UP000266841"/>
    </source>
</evidence>
<dbReference type="GO" id="GO:0008569">
    <property type="term" value="F:minus-end-directed microtubule motor activity"/>
    <property type="evidence" value="ECO:0007669"/>
    <property type="project" value="InterPro"/>
</dbReference>
<keyword evidence="4" id="KW-1185">Reference proteome</keyword>